<sequence length="171" mass="19414">MRQLILFRHAKTEPFSESGSDETRSLTERGHDDAQLMSYEMKNLGIEPTLVLLSTARRTRETWNQLKTAYPDVPYKIDDMLYLADPEEIIAAIEKQPDTACVVVIGHNPGMHDLAMQLAENGGSRNDDAMTRLRIKFPTAGIAVFEAKEDDPFNVYNFELTEFLVPSTIRH</sequence>
<protein>
    <submittedName>
        <fullName evidence="2">SixA phosphatase family protein</fullName>
    </submittedName>
</protein>
<dbReference type="Proteomes" id="UP001596303">
    <property type="component" value="Unassembled WGS sequence"/>
</dbReference>
<evidence type="ECO:0000313" key="2">
    <source>
        <dbReference type="EMBL" id="MFC6196796.1"/>
    </source>
</evidence>
<dbReference type="Pfam" id="PF00300">
    <property type="entry name" value="His_Phos_1"/>
    <property type="match status" value="1"/>
</dbReference>
<dbReference type="InterPro" id="IPR051021">
    <property type="entry name" value="Mito_Ser/Thr_phosphatase"/>
</dbReference>
<reference evidence="3" key="1">
    <citation type="journal article" date="2019" name="Int. J. Syst. Evol. Microbiol.">
        <title>The Global Catalogue of Microorganisms (GCM) 10K type strain sequencing project: providing services to taxonomists for standard genome sequencing and annotation.</title>
        <authorList>
            <consortium name="The Broad Institute Genomics Platform"/>
            <consortium name="The Broad Institute Genome Sequencing Center for Infectious Disease"/>
            <person name="Wu L."/>
            <person name="Ma J."/>
        </authorList>
    </citation>
    <scope>NUCLEOTIDE SEQUENCE [LARGE SCALE GENOMIC DNA]</scope>
    <source>
        <strain evidence="3">CGMCC-1.15741</strain>
    </source>
</reference>
<evidence type="ECO:0000256" key="1">
    <source>
        <dbReference type="ARBA" id="ARBA00022801"/>
    </source>
</evidence>
<evidence type="ECO:0000313" key="3">
    <source>
        <dbReference type="Proteomes" id="UP001596303"/>
    </source>
</evidence>
<dbReference type="PANTHER" id="PTHR20935:SF1">
    <property type="entry name" value="SLL1549 PROTEIN"/>
    <property type="match status" value="1"/>
</dbReference>
<name>A0ABW1S5H8_9PROT</name>
<gene>
    <name evidence="2" type="ORF">ACFQDM_01825</name>
</gene>
<dbReference type="InterPro" id="IPR029033">
    <property type="entry name" value="His_PPase_superfam"/>
</dbReference>
<keyword evidence="3" id="KW-1185">Reference proteome</keyword>
<accession>A0ABW1S5H8</accession>
<comment type="caution">
    <text evidence="2">The sequence shown here is derived from an EMBL/GenBank/DDBJ whole genome shotgun (WGS) entry which is preliminary data.</text>
</comment>
<organism evidence="2 3">
    <name type="scientific">Ponticaulis profundi</name>
    <dbReference type="NCBI Taxonomy" id="2665222"/>
    <lineage>
        <taxon>Bacteria</taxon>
        <taxon>Pseudomonadati</taxon>
        <taxon>Pseudomonadota</taxon>
        <taxon>Alphaproteobacteria</taxon>
        <taxon>Hyphomonadales</taxon>
        <taxon>Hyphomonadaceae</taxon>
        <taxon>Ponticaulis</taxon>
    </lineage>
</organism>
<dbReference type="RefSeq" id="WP_377374682.1">
    <property type="nucleotide sequence ID" value="NZ_JBHSSW010000003.1"/>
</dbReference>
<dbReference type="EMBL" id="JBHSSW010000003">
    <property type="protein sequence ID" value="MFC6196796.1"/>
    <property type="molecule type" value="Genomic_DNA"/>
</dbReference>
<proteinExistence type="predicted"/>
<keyword evidence="1" id="KW-0378">Hydrolase</keyword>
<dbReference type="PANTHER" id="PTHR20935">
    <property type="entry name" value="PHOSPHOGLYCERATE MUTASE-RELATED"/>
    <property type="match status" value="1"/>
</dbReference>
<dbReference type="SUPFAM" id="SSF53254">
    <property type="entry name" value="Phosphoglycerate mutase-like"/>
    <property type="match status" value="1"/>
</dbReference>
<dbReference type="InterPro" id="IPR013078">
    <property type="entry name" value="His_Pase_superF_clade-1"/>
</dbReference>
<dbReference type="Gene3D" id="3.40.50.1240">
    <property type="entry name" value="Phosphoglycerate mutase-like"/>
    <property type="match status" value="1"/>
</dbReference>
<dbReference type="CDD" id="cd07067">
    <property type="entry name" value="HP_PGM_like"/>
    <property type="match status" value="1"/>
</dbReference>